<accession>A0A9P0B2Q7</accession>
<evidence type="ECO:0000256" key="2">
    <source>
        <dbReference type="ARBA" id="ARBA00005679"/>
    </source>
</evidence>
<dbReference type="PANTHER" id="PTHR13234">
    <property type="entry name" value="GAMMA-INTERFERON INDUCIBLE LYSOSOMAL THIOL REDUCTASE GILT"/>
    <property type="match status" value="1"/>
</dbReference>
<dbReference type="Pfam" id="PF03227">
    <property type="entry name" value="GILT"/>
    <property type="match status" value="2"/>
</dbReference>
<dbReference type="OrthoDB" id="958254at2759"/>
<keyword evidence="8" id="KW-1185">Reference proteome</keyword>
<protein>
    <recommendedName>
        <fullName evidence="9">Gamma-interferon-inducible lysosomal thiol reductase</fullName>
    </recommendedName>
</protein>
<evidence type="ECO:0008006" key="9">
    <source>
        <dbReference type="Google" id="ProtNLM"/>
    </source>
</evidence>
<evidence type="ECO:0000256" key="5">
    <source>
        <dbReference type="ARBA" id="ARBA00023180"/>
    </source>
</evidence>
<dbReference type="Proteomes" id="UP001154078">
    <property type="component" value="Chromosome 3"/>
</dbReference>
<dbReference type="AlphaFoldDB" id="A0A9P0B2Q7"/>
<dbReference type="GO" id="GO:0005576">
    <property type="term" value="C:extracellular region"/>
    <property type="evidence" value="ECO:0007669"/>
    <property type="project" value="UniProtKB-SubCell"/>
</dbReference>
<evidence type="ECO:0000313" key="8">
    <source>
        <dbReference type="Proteomes" id="UP001154078"/>
    </source>
</evidence>
<name>A0A9P0B2Q7_BRAAE</name>
<organism evidence="7 8">
    <name type="scientific">Brassicogethes aeneus</name>
    <name type="common">Rape pollen beetle</name>
    <name type="synonym">Meligethes aeneus</name>
    <dbReference type="NCBI Taxonomy" id="1431903"/>
    <lineage>
        <taxon>Eukaryota</taxon>
        <taxon>Metazoa</taxon>
        <taxon>Ecdysozoa</taxon>
        <taxon>Arthropoda</taxon>
        <taxon>Hexapoda</taxon>
        <taxon>Insecta</taxon>
        <taxon>Pterygota</taxon>
        <taxon>Neoptera</taxon>
        <taxon>Endopterygota</taxon>
        <taxon>Coleoptera</taxon>
        <taxon>Polyphaga</taxon>
        <taxon>Cucujiformia</taxon>
        <taxon>Nitidulidae</taxon>
        <taxon>Meligethinae</taxon>
        <taxon>Brassicogethes</taxon>
    </lineage>
</organism>
<comment type="similarity">
    <text evidence="2">Belongs to the GILT family.</text>
</comment>
<dbReference type="EMBL" id="OV121134">
    <property type="protein sequence ID" value="CAH0553473.1"/>
    <property type="molecule type" value="Genomic_DNA"/>
</dbReference>
<evidence type="ECO:0000256" key="1">
    <source>
        <dbReference type="ARBA" id="ARBA00004613"/>
    </source>
</evidence>
<comment type="subcellular location">
    <subcellularLocation>
        <location evidence="1">Secreted</location>
    </subcellularLocation>
</comment>
<keyword evidence="4 6" id="KW-0732">Signal</keyword>
<evidence type="ECO:0000256" key="4">
    <source>
        <dbReference type="ARBA" id="ARBA00022729"/>
    </source>
</evidence>
<gene>
    <name evidence="7" type="ORF">MELIAE_LOCUS5460</name>
</gene>
<evidence type="ECO:0000256" key="3">
    <source>
        <dbReference type="ARBA" id="ARBA00022525"/>
    </source>
</evidence>
<sequence>MGLLKSLFVFNAFFVFAIYGKNIKVSLYYECLCPDSVKFVVNQLYPTYKDLGNRLDVELVAYGFAKTEESNNTYMFTCQHGPKECYGNKIHSCVASQYSIPEAIQYLYCAMSSGRGWDDVYLKKCATVGNLKWTEIQSCITSGRGDLLLAANGNKTLSVTPPINFIPTIIFNDEFNQTYQSESLIDFKKMVCELLDYEDPGCKENNEAKTTAISKCSDTSFAKQKLQLPVTMNFNLFFVILGIFVHQAVSTINVAIYYEALCPDSTQFITNQLYPNFNQLDRYLNLELVPFGKAFIDTSVEPNRVLCQHGARECLGNKYQACLLNQNKSQKVNVDVVNCIMIQMDPSNVEFIEKCGKLFGYDTEEMKKCAQGPEGDSLIKMHGNRTMELDPIISFVPTIIFNGAYNHADQAGSQYNFASVVCSKIQGQIPDVCRTAKEVGYSYF</sequence>
<evidence type="ECO:0000313" key="7">
    <source>
        <dbReference type="EMBL" id="CAH0553473.1"/>
    </source>
</evidence>
<dbReference type="PANTHER" id="PTHR13234:SF8">
    <property type="entry name" value="GAMMA-INTERFERON-INDUCIBLE LYSOSOMAL THIOL REDUCTASE"/>
    <property type="match status" value="1"/>
</dbReference>
<dbReference type="GO" id="GO:0016671">
    <property type="term" value="F:oxidoreductase activity, acting on a sulfur group of donors, disulfide as acceptor"/>
    <property type="evidence" value="ECO:0007669"/>
    <property type="project" value="InterPro"/>
</dbReference>
<keyword evidence="5" id="KW-0325">Glycoprotein</keyword>
<feature type="signal peptide" evidence="6">
    <location>
        <begin position="1"/>
        <end position="20"/>
    </location>
</feature>
<feature type="chain" id="PRO_5040362490" description="Gamma-interferon-inducible lysosomal thiol reductase" evidence="6">
    <location>
        <begin position="21"/>
        <end position="444"/>
    </location>
</feature>
<proteinExistence type="inferred from homology"/>
<dbReference type="InterPro" id="IPR004911">
    <property type="entry name" value="Interferon-induced_GILT"/>
</dbReference>
<reference evidence="7" key="1">
    <citation type="submission" date="2021-12" db="EMBL/GenBank/DDBJ databases">
        <authorList>
            <person name="King R."/>
        </authorList>
    </citation>
    <scope>NUCLEOTIDE SEQUENCE</scope>
</reference>
<keyword evidence="3" id="KW-0964">Secreted</keyword>
<evidence type="ECO:0000256" key="6">
    <source>
        <dbReference type="SAM" id="SignalP"/>
    </source>
</evidence>